<gene>
    <name evidence="6" type="ORF">HPB51_023195</name>
</gene>
<dbReference type="InterPro" id="IPR039600">
    <property type="entry name" value="TANGO6/Rtp1"/>
</dbReference>
<dbReference type="InterPro" id="IPR018586">
    <property type="entry name" value="Brinker_DNA-bd"/>
</dbReference>
<feature type="compositionally biased region" description="Polar residues" evidence="2">
    <location>
        <begin position="537"/>
        <end position="548"/>
    </location>
</feature>
<evidence type="ECO:0000256" key="3">
    <source>
        <dbReference type="SAM" id="Phobius"/>
    </source>
</evidence>
<dbReference type="InterPro" id="IPR016024">
    <property type="entry name" value="ARM-type_fold"/>
</dbReference>
<evidence type="ECO:0000259" key="5">
    <source>
        <dbReference type="Pfam" id="PF10363"/>
    </source>
</evidence>
<feature type="domain" description="RNA polymerase II assembly factor Rtp1 C-terminal" evidence="5">
    <location>
        <begin position="338"/>
        <end position="444"/>
    </location>
</feature>
<evidence type="ECO:0000313" key="6">
    <source>
        <dbReference type="EMBL" id="KAH8022290.1"/>
    </source>
</evidence>
<evidence type="ECO:0000259" key="4">
    <source>
        <dbReference type="Pfam" id="PF09607"/>
    </source>
</evidence>
<keyword evidence="3" id="KW-1133">Transmembrane helix</keyword>
<dbReference type="InterPro" id="IPR019451">
    <property type="entry name" value="Rtp1_C1"/>
</dbReference>
<feature type="transmembrane region" description="Helical" evidence="3">
    <location>
        <begin position="495"/>
        <end position="519"/>
    </location>
</feature>
<feature type="region of interest" description="Disordered" evidence="2">
    <location>
        <begin position="471"/>
        <end position="490"/>
    </location>
</feature>
<evidence type="ECO:0000256" key="2">
    <source>
        <dbReference type="SAM" id="MobiDB-lite"/>
    </source>
</evidence>
<evidence type="ECO:0000256" key="1">
    <source>
        <dbReference type="ARBA" id="ARBA00005724"/>
    </source>
</evidence>
<proteinExistence type="inferred from homology"/>
<dbReference type="EMBL" id="JABSTU010000009">
    <property type="protein sequence ID" value="KAH8022290.1"/>
    <property type="molecule type" value="Genomic_DNA"/>
</dbReference>
<name>A0A9J6DJM6_RHIMP</name>
<comment type="caution">
    <text evidence="6">The sequence shown here is derived from an EMBL/GenBank/DDBJ whole genome shotgun (WGS) entry which is preliminary data.</text>
</comment>
<dbReference type="Pfam" id="PF10363">
    <property type="entry name" value="RTP1_C1"/>
    <property type="match status" value="1"/>
</dbReference>
<keyword evidence="7" id="KW-1185">Reference proteome</keyword>
<keyword evidence="3" id="KW-0472">Membrane</keyword>
<comment type="similarity">
    <text evidence="1">Belongs to the Tango6 family.</text>
</comment>
<organism evidence="6 7">
    <name type="scientific">Rhipicephalus microplus</name>
    <name type="common">Cattle tick</name>
    <name type="synonym">Boophilus microplus</name>
    <dbReference type="NCBI Taxonomy" id="6941"/>
    <lineage>
        <taxon>Eukaryota</taxon>
        <taxon>Metazoa</taxon>
        <taxon>Ecdysozoa</taxon>
        <taxon>Arthropoda</taxon>
        <taxon>Chelicerata</taxon>
        <taxon>Arachnida</taxon>
        <taxon>Acari</taxon>
        <taxon>Parasitiformes</taxon>
        <taxon>Ixodida</taxon>
        <taxon>Ixodoidea</taxon>
        <taxon>Ixodidae</taxon>
        <taxon>Rhipicephalinae</taxon>
        <taxon>Rhipicephalus</taxon>
        <taxon>Boophilus</taxon>
    </lineage>
</organism>
<feature type="domain" description="Brinker DNA-binding" evidence="4">
    <location>
        <begin position="5"/>
        <end position="50"/>
    </location>
</feature>
<dbReference type="AlphaFoldDB" id="A0A9J6DJM6"/>
<reference evidence="6" key="2">
    <citation type="submission" date="2021-09" db="EMBL/GenBank/DDBJ databases">
        <authorList>
            <person name="Jia N."/>
            <person name="Wang J."/>
            <person name="Shi W."/>
            <person name="Du L."/>
            <person name="Sun Y."/>
            <person name="Zhan W."/>
            <person name="Jiang J."/>
            <person name="Wang Q."/>
            <person name="Zhang B."/>
            <person name="Ji P."/>
            <person name="Sakyi L.B."/>
            <person name="Cui X."/>
            <person name="Yuan T."/>
            <person name="Jiang B."/>
            <person name="Yang W."/>
            <person name="Lam T.T.-Y."/>
            <person name="Chang Q."/>
            <person name="Ding S."/>
            <person name="Wang X."/>
            <person name="Zhu J."/>
            <person name="Ruan X."/>
            <person name="Zhao L."/>
            <person name="Wei J."/>
            <person name="Que T."/>
            <person name="Du C."/>
            <person name="Cheng J."/>
            <person name="Dai P."/>
            <person name="Han X."/>
            <person name="Huang E."/>
            <person name="Gao Y."/>
            <person name="Liu J."/>
            <person name="Shao H."/>
            <person name="Ye R."/>
            <person name="Li L."/>
            <person name="Wei W."/>
            <person name="Wang X."/>
            <person name="Wang C."/>
            <person name="Huo Q."/>
            <person name="Li W."/>
            <person name="Guo W."/>
            <person name="Chen H."/>
            <person name="Chen S."/>
            <person name="Zhou L."/>
            <person name="Zhou L."/>
            <person name="Ni X."/>
            <person name="Tian J."/>
            <person name="Zhou Y."/>
            <person name="Sheng Y."/>
            <person name="Liu T."/>
            <person name="Pan Y."/>
            <person name="Xia L."/>
            <person name="Li J."/>
            <person name="Zhao F."/>
            <person name="Cao W."/>
        </authorList>
    </citation>
    <scope>NUCLEOTIDE SEQUENCE</scope>
    <source>
        <strain evidence="6">Rmic-2018</strain>
        <tissue evidence="6">Larvae</tissue>
    </source>
</reference>
<dbReference type="Pfam" id="PF09607">
    <property type="entry name" value="BrkDBD"/>
    <property type="match status" value="1"/>
</dbReference>
<dbReference type="SUPFAM" id="SSF48371">
    <property type="entry name" value="ARM repeat"/>
    <property type="match status" value="1"/>
</dbReference>
<dbReference type="VEuPathDB" id="VectorBase:LOC119174482"/>
<sequence length="589" mass="64276">MGKYASYTAGFKLKAVQYALEHGNRAASRHFGVGETSIRYWRDQEKKLKATKKTRRAFRGAKTGSNDEWLKWIDQAFLAASSVFQHGSLKESCTRFFISLLKKLTRAIGDLPGGTNDSVLSPAASHNELNSQEVKNNLLLLHLVENFADLLSEALLENNPSLLEFVVETLNRVTQLSKSTEMDSLVLQSTIFCLTLLSLLIPTEDMAAGENKEVWQQCYKCLASLAGSHSSTEIRNLAHQLQVSVASQGVAAPPQKLSATSNAGCSAPQVADDKQARAERQKKLAAIAAGFNILSIDDSLGCEAEAAVASRQRLGEETAGMAAQSSGVPLATGSTEFEQLWCELHDGMTPIRGHAFIQLRRRLLENSAELWQQRDKLLEACHAGIQDEDSYVYLSAIQALSVLVERDLDHLLPWLAEQLSLEQLSVEARLNLGEVLLRVTKNIGRNAQGAAQPGKPPTAGGDQRHAELYSHAEIEGRHNKPGKRSSREQRKWSPVQAACVALLVLCLLLATGLLGYLLFFRHADKASGAHQREPDQFNITTDSDTTTEPRMIHLPDVGGAEAADTGDRNAVAVNGSYEANVQSGYESPS</sequence>
<keyword evidence="3" id="KW-0812">Transmembrane</keyword>
<dbReference type="Proteomes" id="UP000821866">
    <property type="component" value="Chromosome 7"/>
</dbReference>
<dbReference type="PANTHER" id="PTHR20959:SF1">
    <property type="entry name" value="TRANSPORT AND GOLGI ORGANIZATION PROTEIN 6 HOMOLOG"/>
    <property type="match status" value="1"/>
</dbReference>
<dbReference type="PANTHER" id="PTHR20959">
    <property type="entry name" value="TRANSPORT AND GOLGI ORGANIZATION PROTEIN 6 FAMILY MEMBER"/>
    <property type="match status" value="1"/>
</dbReference>
<dbReference type="GO" id="GO:0009306">
    <property type="term" value="P:protein secretion"/>
    <property type="evidence" value="ECO:0007669"/>
    <property type="project" value="TreeGrafter"/>
</dbReference>
<protein>
    <submittedName>
        <fullName evidence="6">Uncharacterized protein</fullName>
    </submittedName>
</protein>
<reference evidence="6" key="1">
    <citation type="journal article" date="2020" name="Cell">
        <title>Large-Scale Comparative Analyses of Tick Genomes Elucidate Their Genetic Diversity and Vector Capacities.</title>
        <authorList>
            <consortium name="Tick Genome and Microbiome Consortium (TIGMIC)"/>
            <person name="Jia N."/>
            <person name="Wang J."/>
            <person name="Shi W."/>
            <person name="Du L."/>
            <person name="Sun Y."/>
            <person name="Zhan W."/>
            <person name="Jiang J.F."/>
            <person name="Wang Q."/>
            <person name="Zhang B."/>
            <person name="Ji P."/>
            <person name="Bell-Sakyi L."/>
            <person name="Cui X.M."/>
            <person name="Yuan T.T."/>
            <person name="Jiang B.G."/>
            <person name="Yang W.F."/>
            <person name="Lam T.T."/>
            <person name="Chang Q.C."/>
            <person name="Ding S.J."/>
            <person name="Wang X.J."/>
            <person name="Zhu J.G."/>
            <person name="Ruan X.D."/>
            <person name="Zhao L."/>
            <person name="Wei J.T."/>
            <person name="Ye R.Z."/>
            <person name="Que T.C."/>
            <person name="Du C.H."/>
            <person name="Zhou Y.H."/>
            <person name="Cheng J.X."/>
            <person name="Dai P.F."/>
            <person name="Guo W.B."/>
            <person name="Han X.H."/>
            <person name="Huang E.J."/>
            <person name="Li L.F."/>
            <person name="Wei W."/>
            <person name="Gao Y.C."/>
            <person name="Liu J.Z."/>
            <person name="Shao H.Z."/>
            <person name="Wang X."/>
            <person name="Wang C.C."/>
            <person name="Yang T.C."/>
            <person name="Huo Q.B."/>
            <person name="Li W."/>
            <person name="Chen H.Y."/>
            <person name="Chen S.E."/>
            <person name="Zhou L.G."/>
            <person name="Ni X.B."/>
            <person name="Tian J.H."/>
            <person name="Sheng Y."/>
            <person name="Liu T."/>
            <person name="Pan Y.S."/>
            <person name="Xia L.Y."/>
            <person name="Li J."/>
            <person name="Zhao F."/>
            <person name="Cao W.C."/>
        </authorList>
    </citation>
    <scope>NUCLEOTIDE SEQUENCE</scope>
    <source>
        <strain evidence="6">Rmic-2018</strain>
    </source>
</reference>
<accession>A0A9J6DJM6</accession>
<feature type="region of interest" description="Disordered" evidence="2">
    <location>
        <begin position="529"/>
        <end position="549"/>
    </location>
</feature>
<evidence type="ECO:0000313" key="7">
    <source>
        <dbReference type="Proteomes" id="UP000821866"/>
    </source>
</evidence>